<accession>A0A6A5X0D6</accession>
<evidence type="ECO:0000313" key="3">
    <source>
        <dbReference type="EMBL" id="KAF2005961.1"/>
    </source>
</evidence>
<evidence type="ECO:0000256" key="1">
    <source>
        <dbReference type="SAM" id="Phobius"/>
    </source>
</evidence>
<feature type="transmembrane region" description="Helical" evidence="1">
    <location>
        <begin position="296"/>
        <end position="314"/>
    </location>
</feature>
<keyword evidence="1" id="KW-0472">Membrane</keyword>
<sequence length="315" mass="33303">MSTYKPSILLTTLLCTTPLTGARFFKPPKPNVPDPPAPNVPKINDPYHPAPNTPWVLEPNVPPRIPPQEMVKLNMAPINKKFDAMDAVEMVGSMPALVSAILATPTVEDSSLNSAFSPTSALPSSTFSSSSFPIESFEYCTSYARILSSCASATPGFYQASATAQASCACYSTSTLPSNSCTKDERLVATPTLATTRLDNPAIICRAFMVDLGYTNVAEALSGRMKTSNSTDGILLGQDFCKNVDEGIKAKGNSTRGLGQTGQPSAYRVCAGLVGSSDNTQVQSGVRGLVLARFDFGVLAGYSVVVAAMSWVVFT</sequence>
<dbReference type="Proteomes" id="UP000799779">
    <property type="component" value="Unassembled WGS sequence"/>
</dbReference>
<evidence type="ECO:0000313" key="4">
    <source>
        <dbReference type="Proteomes" id="UP000799779"/>
    </source>
</evidence>
<name>A0A6A5X0D6_9PLEO</name>
<keyword evidence="4" id="KW-1185">Reference proteome</keyword>
<gene>
    <name evidence="3" type="ORF">P154DRAFT_530254</name>
</gene>
<reference evidence="3" key="1">
    <citation type="journal article" date="2020" name="Stud. Mycol.">
        <title>101 Dothideomycetes genomes: a test case for predicting lifestyles and emergence of pathogens.</title>
        <authorList>
            <person name="Haridas S."/>
            <person name="Albert R."/>
            <person name="Binder M."/>
            <person name="Bloem J."/>
            <person name="Labutti K."/>
            <person name="Salamov A."/>
            <person name="Andreopoulos B."/>
            <person name="Baker S."/>
            <person name="Barry K."/>
            <person name="Bills G."/>
            <person name="Bluhm B."/>
            <person name="Cannon C."/>
            <person name="Castanera R."/>
            <person name="Culley D."/>
            <person name="Daum C."/>
            <person name="Ezra D."/>
            <person name="Gonzalez J."/>
            <person name="Henrissat B."/>
            <person name="Kuo A."/>
            <person name="Liang C."/>
            <person name="Lipzen A."/>
            <person name="Lutzoni F."/>
            <person name="Magnuson J."/>
            <person name="Mondo S."/>
            <person name="Nolan M."/>
            <person name="Ohm R."/>
            <person name="Pangilinan J."/>
            <person name="Park H.-J."/>
            <person name="Ramirez L."/>
            <person name="Alfaro M."/>
            <person name="Sun H."/>
            <person name="Tritt A."/>
            <person name="Yoshinaga Y."/>
            <person name="Zwiers L.-H."/>
            <person name="Turgeon B."/>
            <person name="Goodwin S."/>
            <person name="Spatafora J."/>
            <person name="Crous P."/>
            <person name="Grigoriev I."/>
        </authorList>
    </citation>
    <scope>NUCLEOTIDE SEQUENCE</scope>
    <source>
        <strain evidence="3">CBS 123094</strain>
    </source>
</reference>
<organism evidence="3 4">
    <name type="scientific">Amniculicola lignicola CBS 123094</name>
    <dbReference type="NCBI Taxonomy" id="1392246"/>
    <lineage>
        <taxon>Eukaryota</taxon>
        <taxon>Fungi</taxon>
        <taxon>Dikarya</taxon>
        <taxon>Ascomycota</taxon>
        <taxon>Pezizomycotina</taxon>
        <taxon>Dothideomycetes</taxon>
        <taxon>Pleosporomycetidae</taxon>
        <taxon>Pleosporales</taxon>
        <taxon>Amniculicolaceae</taxon>
        <taxon>Amniculicola</taxon>
    </lineage>
</organism>
<protein>
    <submittedName>
        <fullName evidence="3">Uncharacterized protein</fullName>
    </submittedName>
</protein>
<evidence type="ECO:0000256" key="2">
    <source>
        <dbReference type="SAM" id="SignalP"/>
    </source>
</evidence>
<keyword evidence="1" id="KW-1133">Transmembrane helix</keyword>
<feature type="signal peptide" evidence="2">
    <location>
        <begin position="1"/>
        <end position="22"/>
    </location>
</feature>
<dbReference type="EMBL" id="ML977561">
    <property type="protein sequence ID" value="KAF2005961.1"/>
    <property type="molecule type" value="Genomic_DNA"/>
</dbReference>
<proteinExistence type="predicted"/>
<keyword evidence="1" id="KW-0812">Transmembrane</keyword>
<feature type="chain" id="PRO_5025575051" evidence="2">
    <location>
        <begin position="23"/>
        <end position="315"/>
    </location>
</feature>
<dbReference type="OrthoDB" id="3799764at2759"/>
<dbReference type="AlphaFoldDB" id="A0A6A5X0D6"/>
<keyword evidence="2" id="KW-0732">Signal</keyword>